<dbReference type="InterPro" id="IPR002467">
    <property type="entry name" value="Pept_M24A_MAP1"/>
</dbReference>
<feature type="binding site" evidence="6">
    <location>
        <position position="232"/>
    </location>
    <ligand>
        <name>a divalent metal cation</name>
        <dbReference type="ChEBI" id="CHEBI:60240"/>
        <label>1</label>
    </ligand>
</feature>
<organism evidence="9 10">
    <name type="scientific">Candidatus Cardinium hertigii</name>
    <dbReference type="NCBI Taxonomy" id="247481"/>
    <lineage>
        <taxon>Bacteria</taxon>
        <taxon>Pseudomonadati</taxon>
        <taxon>Bacteroidota</taxon>
        <taxon>Cytophagia</taxon>
        <taxon>Cytophagales</taxon>
        <taxon>Amoebophilaceae</taxon>
        <taxon>Candidatus Cardinium</taxon>
    </lineage>
</organism>
<dbReference type="PANTHER" id="PTHR43330">
    <property type="entry name" value="METHIONINE AMINOPEPTIDASE"/>
    <property type="match status" value="1"/>
</dbReference>
<feature type="binding site" evidence="6">
    <location>
        <position position="94"/>
    </location>
    <ligand>
        <name>a divalent metal cation</name>
        <dbReference type="ChEBI" id="CHEBI:60240"/>
        <label>1</label>
    </ligand>
</feature>
<feature type="binding site" evidence="6">
    <location>
        <position position="201"/>
    </location>
    <ligand>
        <name>a divalent metal cation</name>
        <dbReference type="ChEBI" id="CHEBI:60240"/>
        <label>2</label>
        <note>catalytic</note>
    </ligand>
</feature>
<evidence type="ECO:0000256" key="5">
    <source>
        <dbReference type="ARBA" id="ARBA00022801"/>
    </source>
</evidence>
<feature type="binding site" evidence="6">
    <location>
        <position position="105"/>
    </location>
    <ligand>
        <name>a divalent metal cation</name>
        <dbReference type="ChEBI" id="CHEBI:60240"/>
        <label>2</label>
        <note>catalytic</note>
    </ligand>
</feature>
<dbReference type="PRINTS" id="PR00599">
    <property type="entry name" value="MAPEPTIDASE"/>
</dbReference>
<accession>A0A2Z3LC84</accession>
<evidence type="ECO:0000256" key="4">
    <source>
        <dbReference type="ARBA" id="ARBA00022723"/>
    </source>
</evidence>
<dbReference type="EMBL" id="CP029619">
    <property type="protein sequence ID" value="AWN81536.1"/>
    <property type="molecule type" value="Genomic_DNA"/>
</dbReference>
<reference evidence="9 10" key="1">
    <citation type="submission" date="2018-05" db="EMBL/GenBank/DDBJ databases">
        <title>Candidatus Cardinium hertigii Genome Assembly.</title>
        <authorList>
            <person name="Showmaker K.C."/>
            <person name="Walden K.O."/>
            <person name="Fields C.J."/>
            <person name="Lambert K.N."/>
            <person name="Hudson M.E."/>
        </authorList>
    </citation>
    <scope>NUCLEOTIDE SEQUENCE [LARGE SCALE GENOMIC DNA]</scope>
    <source>
        <strain evidence="10">cHgTN10</strain>
    </source>
</reference>
<dbReference type="GO" id="GO:0005829">
    <property type="term" value="C:cytosol"/>
    <property type="evidence" value="ECO:0007669"/>
    <property type="project" value="TreeGrafter"/>
</dbReference>
<feature type="binding site" evidence="6">
    <location>
        <position position="168"/>
    </location>
    <ligand>
        <name>a divalent metal cation</name>
        <dbReference type="ChEBI" id="CHEBI:60240"/>
        <label>2</label>
        <note>catalytic</note>
    </ligand>
</feature>
<dbReference type="PANTHER" id="PTHR43330:SF27">
    <property type="entry name" value="METHIONINE AMINOPEPTIDASE"/>
    <property type="match status" value="1"/>
</dbReference>
<keyword evidence="5 6" id="KW-0378">Hydrolase</keyword>
<dbReference type="HAMAP" id="MF_01974">
    <property type="entry name" value="MetAP_1"/>
    <property type="match status" value="1"/>
</dbReference>
<feature type="binding site" evidence="6">
    <location>
        <position position="175"/>
    </location>
    <ligand>
        <name>substrate</name>
    </ligand>
</feature>
<dbReference type="SUPFAM" id="SSF55920">
    <property type="entry name" value="Creatinase/aminopeptidase"/>
    <property type="match status" value="1"/>
</dbReference>
<comment type="cofactor">
    <cofactor evidence="6">
        <name>Co(2+)</name>
        <dbReference type="ChEBI" id="CHEBI:48828"/>
    </cofactor>
    <cofactor evidence="6">
        <name>Zn(2+)</name>
        <dbReference type="ChEBI" id="CHEBI:29105"/>
    </cofactor>
    <cofactor evidence="6">
        <name>Mn(2+)</name>
        <dbReference type="ChEBI" id="CHEBI:29035"/>
    </cofactor>
    <cofactor evidence="6">
        <name>Fe(2+)</name>
        <dbReference type="ChEBI" id="CHEBI:29033"/>
    </cofactor>
    <text evidence="6">Binds 2 divalent metal cations per subunit. Has a high-affinity and a low affinity metal-binding site. The true nature of the physiological cofactor is under debate. The enzyme is active with cobalt, zinc, manganese or divalent iron ions. Most likely, methionine aminopeptidases function as mononuclear Fe(2+)-metalloproteases under physiological conditions, and the catalytically relevant metal-binding site has been assigned to the histidine-containing high-affinity site.</text>
</comment>
<dbReference type="GO" id="GO:0046872">
    <property type="term" value="F:metal ion binding"/>
    <property type="evidence" value="ECO:0007669"/>
    <property type="project" value="UniProtKB-UniRule"/>
</dbReference>
<evidence type="ECO:0000256" key="1">
    <source>
        <dbReference type="ARBA" id="ARBA00002521"/>
    </source>
</evidence>
<dbReference type="Gene3D" id="3.90.230.10">
    <property type="entry name" value="Creatinase/methionine aminopeptidase superfamily"/>
    <property type="match status" value="1"/>
</dbReference>
<feature type="domain" description="Peptidase M24" evidence="8">
    <location>
        <begin position="12"/>
        <end position="239"/>
    </location>
</feature>
<evidence type="ECO:0000256" key="3">
    <source>
        <dbReference type="ARBA" id="ARBA00022670"/>
    </source>
</evidence>
<sequence length="259" mass="27777">MIAIRTASELKLLRWAGHIVALCHAALQQAIQPGISGLFLDEMVEEIIRSNQAKPAFKGYRGFPNATCISINNGVVHGIPTRRLLEEGDIVTVDIGVQYKGYIGDSAWTYGVGSIAEEQKFLLEHTEQALWQGLNVIKAGIHLTTISHTIGSYAKQHHLSVVKELSGHGVGTALHEPPIILNYGKPNEGPILKAGMVLAIEPICNLGGGAIKTLSDGWTIVTKDGKNSAHFEHTIAVEEVGYTVLTSLADAGSFPAMVN</sequence>
<dbReference type="GO" id="GO:0004239">
    <property type="term" value="F:initiator methionyl aminopeptidase activity"/>
    <property type="evidence" value="ECO:0007669"/>
    <property type="project" value="UniProtKB-UniRule"/>
</dbReference>
<gene>
    <name evidence="6 9" type="primary">map</name>
    <name evidence="9" type="ORF">DK880_00202</name>
</gene>
<protein>
    <recommendedName>
        <fullName evidence="6 7">Methionine aminopeptidase</fullName>
        <shortName evidence="6">MAP</shortName>
        <shortName evidence="6">MetAP</shortName>
        <ecNumber evidence="6 7">3.4.11.18</ecNumber>
    </recommendedName>
    <alternativeName>
        <fullName evidence="6">Peptidase M</fullName>
    </alternativeName>
</protein>
<feature type="binding site" evidence="6">
    <location>
        <position position="77"/>
    </location>
    <ligand>
        <name>substrate</name>
    </ligand>
</feature>
<dbReference type="RefSeq" id="WP_109996986.1">
    <property type="nucleotide sequence ID" value="NZ_CP029619.1"/>
</dbReference>
<dbReference type="GO" id="GO:0070006">
    <property type="term" value="F:metalloaminopeptidase activity"/>
    <property type="evidence" value="ECO:0007669"/>
    <property type="project" value="UniProtKB-UniRule"/>
</dbReference>
<comment type="catalytic activity">
    <reaction evidence="6 7">
        <text>Release of N-terminal amino acids, preferentially methionine, from peptides and arylamides.</text>
        <dbReference type="EC" id="3.4.11.18"/>
    </reaction>
</comment>
<evidence type="ECO:0000313" key="10">
    <source>
        <dbReference type="Proteomes" id="UP000245872"/>
    </source>
</evidence>
<name>A0A2Z3LC84_9BACT</name>
<dbReference type="Pfam" id="PF00557">
    <property type="entry name" value="Peptidase_M24"/>
    <property type="match status" value="1"/>
</dbReference>
<dbReference type="InterPro" id="IPR001714">
    <property type="entry name" value="Pept_M24_MAP"/>
</dbReference>
<dbReference type="InterPro" id="IPR036005">
    <property type="entry name" value="Creatinase/aminopeptidase-like"/>
</dbReference>
<dbReference type="InterPro" id="IPR000994">
    <property type="entry name" value="Pept_M24"/>
</dbReference>
<feature type="binding site" evidence="6">
    <location>
        <position position="105"/>
    </location>
    <ligand>
        <name>a divalent metal cation</name>
        <dbReference type="ChEBI" id="CHEBI:60240"/>
        <label>1</label>
    </ligand>
</feature>
<dbReference type="EC" id="3.4.11.18" evidence="6 7"/>
<dbReference type="KEGG" id="cher:DK880_00202"/>
<dbReference type="NCBIfam" id="TIGR00500">
    <property type="entry name" value="met_pdase_I"/>
    <property type="match status" value="1"/>
</dbReference>
<evidence type="ECO:0000259" key="8">
    <source>
        <dbReference type="Pfam" id="PF00557"/>
    </source>
</evidence>
<evidence type="ECO:0000256" key="2">
    <source>
        <dbReference type="ARBA" id="ARBA00022438"/>
    </source>
</evidence>
<feature type="binding site" evidence="6">
    <location>
        <position position="232"/>
    </location>
    <ligand>
        <name>a divalent metal cation</name>
        <dbReference type="ChEBI" id="CHEBI:60240"/>
        <label>2</label>
        <note>catalytic</note>
    </ligand>
</feature>
<comment type="similarity">
    <text evidence="6">Belongs to the peptidase M24A family. Methionine aminopeptidase type 1 subfamily.</text>
</comment>
<keyword evidence="4 6" id="KW-0479">Metal-binding</keyword>
<evidence type="ECO:0000256" key="7">
    <source>
        <dbReference type="RuleBase" id="RU003653"/>
    </source>
</evidence>
<dbReference type="AlphaFoldDB" id="A0A2Z3LC84"/>
<comment type="function">
    <text evidence="1 6">Removes the N-terminal methionine from nascent proteins. The N-terminal methionine is often cleaved when the second residue in the primary sequence is small and uncharged (Met-Ala-, Cys, Gly, Pro, Ser, Thr, or Val). Requires deformylation of the N(alpha)-formylated initiator methionine before it can be hydrolyzed.</text>
</comment>
<evidence type="ECO:0000313" key="9">
    <source>
        <dbReference type="EMBL" id="AWN81536.1"/>
    </source>
</evidence>
<dbReference type="CDD" id="cd01086">
    <property type="entry name" value="MetAP1"/>
    <property type="match status" value="1"/>
</dbReference>
<proteinExistence type="inferred from homology"/>
<dbReference type="Proteomes" id="UP000245872">
    <property type="component" value="Chromosome"/>
</dbReference>
<evidence type="ECO:0000256" key="6">
    <source>
        <dbReference type="HAMAP-Rule" id="MF_01974"/>
    </source>
</evidence>
<dbReference type="OrthoDB" id="9802055at2"/>
<keyword evidence="3 6" id="KW-0645">Protease</keyword>
<keyword evidence="10" id="KW-1185">Reference proteome</keyword>
<comment type="subunit">
    <text evidence="6">Monomer.</text>
</comment>
<dbReference type="GO" id="GO:0006508">
    <property type="term" value="P:proteolysis"/>
    <property type="evidence" value="ECO:0007669"/>
    <property type="project" value="UniProtKB-KW"/>
</dbReference>
<keyword evidence="2 6" id="KW-0031">Aminopeptidase</keyword>